<keyword evidence="3" id="KW-1185">Reference proteome</keyword>
<organism evidence="2 3">
    <name type="scientific">Paracoccus maritimus</name>
    <dbReference type="NCBI Taxonomy" id="2933292"/>
    <lineage>
        <taxon>Bacteria</taxon>
        <taxon>Pseudomonadati</taxon>
        <taxon>Pseudomonadota</taxon>
        <taxon>Alphaproteobacteria</taxon>
        <taxon>Rhodobacterales</taxon>
        <taxon>Paracoccaceae</taxon>
        <taxon>Paracoccus</taxon>
    </lineage>
</organism>
<sequence length="76" mass="8779">MAQKSHAMLRVLTGRGIIPRPTWLERLLTAFDKRPVDIELSSLSDQMLDDIGVTRAEVEAEMRRPAWDAPLHWRRA</sequence>
<feature type="domain" description="YjiS-like" evidence="1">
    <location>
        <begin position="39"/>
        <end position="59"/>
    </location>
</feature>
<evidence type="ECO:0000313" key="2">
    <source>
        <dbReference type="EMBL" id="MCT4333297.1"/>
    </source>
</evidence>
<dbReference type="EMBL" id="JANAVZ010000005">
    <property type="protein sequence ID" value="MCT4333297.1"/>
    <property type="molecule type" value="Genomic_DNA"/>
</dbReference>
<protein>
    <submittedName>
        <fullName evidence="2">DUF1127 domain-containing protein</fullName>
    </submittedName>
</protein>
<name>A0ABT2K9T0_9RHOB</name>
<dbReference type="RefSeq" id="WP_260277182.1">
    <property type="nucleotide sequence ID" value="NZ_JANAVZ010000005.1"/>
</dbReference>
<accession>A0ABT2K9T0</accession>
<comment type="caution">
    <text evidence="2">The sequence shown here is derived from an EMBL/GenBank/DDBJ whole genome shotgun (WGS) entry which is preliminary data.</text>
</comment>
<dbReference type="InterPro" id="IPR009506">
    <property type="entry name" value="YjiS-like"/>
</dbReference>
<dbReference type="Proteomes" id="UP001320702">
    <property type="component" value="Unassembled WGS sequence"/>
</dbReference>
<dbReference type="Pfam" id="PF06568">
    <property type="entry name" value="YjiS-like"/>
    <property type="match status" value="1"/>
</dbReference>
<gene>
    <name evidence="2" type="ORF">MU516_10525</name>
</gene>
<evidence type="ECO:0000313" key="3">
    <source>
        <dbReference type="Proteomes" id="UP001320702"/>
    </source>
</evidence>
<proteinExistence type="predicted"/>
<evidence type="ECO:0000259" key="1">
    <source>
        <dbReference type="Pfam" id="PF06568"/>
    </source>
</evidence>
<reference evidence="2 3" key="1">
    <citation type="submission" date="2022-04" db="EMBL/GenBank/DDBJ databases">
        <title>Paracoccus sp. YLB-12 draft genome sequence.</title>
        <authorList>
            <person name="Yu L."/>
        </authorList>
    </citation>
    <scope>NUCLEOTIDE SEQUENCE [LARGE SCALE GENOMIC DNA]</scope>
    <source>
        <strain evidence="2 3">YLB-12</strain>
    </source>
</reference>